<dbReference type="PANTHER" id="PTHR30126">
    <property type="entry name" value="HTH-TYPE TRANSCRIPTIONAL REGULATOR"/>
    <property type="match status" value="1"/>
</dbReference>
<evidence type="ECO:0000256" key="3">
    <source>
        <dbReference type="ARBA" id="ARBA00023125"/>
    </source>
</evidence>
<dbReference type="PROSITE" id="PS50931">
    <property type="entry name" value="HTH_LYSR"/>
    <property type="match status" value="1"/>
</dbReference>
<dbReference type="AlphaFoldDB" id="A0AA41FBX8"/>
<dbReference type="RefSeq" id="WP_040416899.1">
    <property type="nucleotide sequence ID" value="NZ_CABJDD010000001.1"/>
</dbReference>
<evidence type="ECO:0000313" key="8">
    <source>
        <dbReference type="Proteomes" id="UP000708338"/>
    </source>
</evidence>
<dbReference type="GO" id="GO:0000976">
    <property type="term" value="F:transcription cis-regulatory region binding"/>
    <property type="evidence" value="ECO:0007669"/>
    <property type="project" value="TreeGrafter"/>
</dbReference>
<protein>
    <submittedName>
        <fullName evidence="7">DNA-binding transcriptional LysR family regulator</fullName>
    </submittedName>
    <submittedName>
        <fullName evidence="6">LysR family transcriptional regulator</fullName>
    </submittedName>
</protein>
<comment type="similarity">
    <text evidence="1">Belongs to the LysR transcriptional regulatory family.</text>
</comment>
<dbReference type="EMBL" id="WQPS01000005">
    <property type="protein sequence ID" value="MBT9809121.1"/>
    <property type="molecule type" value="Genomic_DNA"/>
</dbReference>
<organism evidence="6 8">
    <name type="scientific">Enterocloster citroniae</name>
    <dbReference type="NCBI Taxonomy" id="358743"/>
    <lineage>
        <taxon>Bacteria</taxon>
        <taxon>Bacillati</taxon>
        <taxon>Bacillota</taxon>
        <taxon>Clostridia</taxon>
        <taxon>Lachnospirales</taxon>
        <taxon>Lachnospiraceae</taxon>
        <taxon>Enterocloster</taxon>
    </lineage>
</organism>
<dbReference type="Gene3D" id="3.40.190.290">
    <property type="match status" value="1"/>
</dbReference>
<dbReference type="Gene3D" id="1.10.10.10">
    <property type="entry name" value="Winged helix-like DNA-binding domain superfamily/Winged helix DNA-binding domain"/>
    <property type="match status" value="1"/>
</dbReference>
<keyword evidence="9" id="KW-1185">Reference proteome</keyword>
<dbReference type="InterPro" id="IPR036390">
    <property type="entry name" value="WH_DNA-bd_sf"/>
</dbReference>
<reference evidence="7 9" key="2">
    <citation type="submission" date="2024-06" db="EMBL/GenBank/DDBJ databases">
        <title>Genomic Encyclopedia of Type Strains, Phase IV (KMG-IV): sequencing the most valuable type-strain genomes for metagenomic binning, comparative biology and taxonomic classification.</title>
        <authorList>
            <person name="Goeker M."/>
        </authorList>
    </citation>
    <scope>NUCLEOTIDE SEQUENCE [LARGE SCALE GENOMIC DNA]</scope>
    <source>
        <strain evidence="7 9">DSM 19261</strain>
    </source>
</reference>
<keyword evidence="4" id="KW-0804">Transcription</keyword>
<dbReference type="InterPro" id="IPR000847">
    <property type="entry name" value="LysR_HTH_N"/>
</dbReference>
<sequence length="314" mass="35465">MNREDLQLFMTILEENNLIKAAELLYMSPSTAGSRLRAMEEELGFELFERRRGVKTALPTPKGQEFSRLSAQMLALWNEADQIRHHCESPFLTIATVDSFLDHNLTPLYRELVSAHGFSLDIKCYPADMIYSLVSSKQADIGFALYHTSCPHVDVVPIMEDDMVLVVPKGQPAFRESSENHAPVHPSSLAPDKELLTGSRFNSNMGWGPEFRLWHDRYINPQARPLVTASSISILTGFLEAGDYWTIMPSTTANGLKEQYPISILPLSPPPPGRTLYMLTHESPSRISSGNTELFTRYLREYLKMHNSEGCLME</sequence>
<dbReference type="Proteomes" id="UP001549200">
    <property type="component" value="Unassembled WGS sequence"/>
</dbReference>
<dbReference type="Pfam" id="PF03466">
    <property type="entry name" value="LysR_substrate"/>
    <property type="match status" value="1"/>
</dbReference>
<evidence type="ECO:0000259" key="5">
    <source>
        <dbReference type="PROSITE" id="PS50931"/>
    </source>
</evidence>
<gene>
    <name evidence="7" type="ORF">ABID13_004061</name>
    <name evidence="6" type="ORF">GPL26_05600</name>
</gene>
<evidence type="ECO:0000256" key="1">
    <source>
        <dbReference type="ARBA" id="ARBA00009437"/>
    </source>
</evidence>
<dbReference type="SUPFAM" id="SSF53850">
    <property type="entry name" value="Periplasmic binding protein-like II"/>
    <property type="match status" value="1"/>
</dbReference>
<dbReference type="CDD" id="cd05466">
    <property type="entry name" value="PBP2_LTTR_substrate"/>
    <property type="match status" value="1"/>
</dbReference>
<evidence type="ECO:0000313" key="9">
    <source>
        <dbReference type="Proteomes" id="UP001549200"/>
    </source>
</evidence>
<dbReference type="EMBL" id="JBEPLZ010000018">
    <property type="protein sequence ID" value="MET3572404.1"/>
    <property type="molecule type" value="Genomic_DNA"/>
</dbReference>
<evidence type="ECO:0000313" key="7">
    <source>
        <dbReference type="EMBL" id="MET3572404.1"/>
    </source>
</evidence>
<evidence type="ECO:0000256" key="4">
    <source>
        <dbReference type="ARBA" id="ARBA00023163"/>
    </source>
</evidence>
<name>A0AA41FBX8_9FIRM</name>
<dbReference type="Proteomes" id="UP000708338">
    <property type="component" value="Unassembled WGS sequence"/>
</dbReference>
<accession>A0AA41FBX8</accession>
<dbReference type="PANTHER" id="PTHR30126:SF40">
    <property type="entry name" value="HTH-TYPE TRANSCRIPTIONAL REGULATOR GLTR"/>
    <property type="match status" value="1"/>
</dbReference>
<comment type="caution">
    <text evidence="6">The sequence shown here is derived from an EMBL/GenBank/DDBJ whole genome shotgun (WGS) entry which is preliminary data.</text>
</comment>
<dbReference type="SUPFAM" id="SSF46785">
    <property type="entry name" value="Winged helix' DNA-binding domain"/>
    <property type="match status" value="1"/>
</dbReference>
<evidence type="ECO:0000256" key="2">
    <source>
        <dbReference type="ARBA" id="ARBA00023015"/>
    </source>
</evidence>
<dbReference type="InterPro" id="IPR005119">
    <property type="entry name" value="LysR_subst-bd"/>
</dbReference>
<proteinExistence type="inferred from homology"/>
<dbReference type="Pfam" id="PF00126">
    <property type="entry name" value="HTH_1"/>
    <property type="match status" value="1"/>
</dbReference>
<reference evidence="6" key="1">
    <citation type="journal article" date="2021" name="Gut Microbes">
        <title>A synthetic consortium of 100 gut commensals modulates the composition and function in a colon model of the microbiome of elderly subjects.</title>
        <authorList>
            <person name="Perez M."/>
            <person name="Ntemiri A."/>
            <person name="Tan H."/>
            <person name="Harris H.M.B."/>
            <person name="Roager H.M."/>
            <person name="Ribiere C."/>
            <person name="O'Toole P.W."/>
        </authorList>
    </citation>
    <scope>NUCLEOTIDE SEQUENCE</scope>
    <source>
        <strain evidence="6">MCC335</strain>
    </source>
</reference>
<feature type="domain" description="HTH lysR-type" evidence="5">
    <location>
        <begin position="1"/>
        <end position="60"/>
    </location>
</feature>
<dbReference type="GO" id="GO:0003700">
    <property type="term" value="F:DNA-binding transcription factor activity"/>
    <property type="evidence" value="ECO:0007669"/>
    <property type="project" value="InterPro"/>
</dbReference>
<dbReference type="InterPro" id="IPR036388">
    <property type="entry name" value="WH-like_DNA-bd_sf"/>
</dbReference>
<evidence type="ECO:0000313" key="6">
    <source>
        <dbReference type="EMBL" id="MBT9809121.1"/>
    </source>
</evidence>
<keyword evidence="2" id="KW-0805">Transcription regulation</keyword>
<keyword evidence="3 7" id="KW-0238">DNA-binding</keyword>
<dbReference type="GeneID" id="93165295"/>